<organism evidence="2 3">
    <name type="scientific">Lutibacter maritimus</name>
    <dbReference type="NCBI Taxonomy" id="593133"/>
    <lineage>
        <taxon>Bacteria</taxon>
        <taxon>Pseudomonadati</taxon>
        <taxon>Bacteroidota</taxon>
        <taxon>Flavobacteriia</taxon>
        <taxon>Flavobacteriales</taxon>
        <taxon>Flavobacteriaceae</taxon>
        <taxon>Lutibacter</taxon>
    </lineage>
</organism>
<dbReference type="Pfam" id="PF13715">
    <property type="entry name" value="CarbopepD_reg_2"/>
    <property type="match status" value="1"/>
</dbReference>
<dbReference type="OrthoDB" id="1201225at2"/>
<keyword evidence="3" id="KW-1185">Reference proteome</keyword>
<protein>
    <submittedName>
        <fullName evidence="2">CarboxypepD_reg-like domain-containing protein</fullName>
    </submittedName>
</protein>
<reference evidence="3" key="1">
    <citation type="submission" date="2016-10" db="EMBL/GenBank/DDBJ databases">
        <authorList>
            <person name="Varghese N."/>
            <person name="Submissions S."/>
        </authorList>
    </citation>
    <scope>NUCLEOTIDE SEQUENCE [LARGE SCALE GENOMIC DNA]</scope>
    <source>
        <strain evidence="3">DSM 24450</strain>
    </source>
</reference>
<evidence type="ECO:0000256" key="1">
    <source>
        <dbReference type="SAM" id="Phobius"/>
    </source>
</evidence>
<evidence type="ECO:0000313" key="3">
    <source>
        <dbReference type="Proteomes" id="UP000199312"/>
    </source>
</evidence>
<dbReference type="STRING" id="593133.SAMN04488006_1575"/>
<gene>
    <name evidence="2" type="ORF">SAMN04488006_1575</name>
</gene>
<dbReference type="RefSeq" id="WP_090224557.1">
    <property type="nucleotide sequence ID" value="NZ_FOZP01000003.1"/>
</dbReference>
<accession>A0A1I6Q7F8</accession>
<dbReference type="EMBL" id="FOZP01000003">
    <property type="protein sequence ID" value="SFS48406.1"/>
    <property type="molecule type" value="Genomic_DNA"/>
</dbReference>
<keyword evidence="1" id="KW-0472">Membrane</keyword>
<proteinExistence type="predicted"/>
<dbReference type="Proteomes" id="UP000199312">
    <property type="component" value="Unassembled WGS sequence"/>
</dbReference>
<name>A0A1I6Q7F8_9FLAO</name>
<dbReference type="AlphaFoldDB" id="A0A1I6Q7F8"/>
<dbReference type="SUPFAM" id="SSF49464">
    <property type="entry name" value="Carboxypeptidase regulatory domain-like"/>
    <property type="match status" value="1"/>
</dbReference>
<keyword evidence="1" id="KW-1133">Transmembrane helix</keyword>
<evidence type="ECO:0000313" key="2">
    <source>
        <dbReference type="EMBL" id="SFS48406.1"/>
    </source>
</evidence>
<feature type="transmembrane region" description="Helical" evidence="1">
    <location>
        <begin position="9"/>
        <end position="31"/>
    </location>
</feature>
<dbReference type="InterPro" id="IPR008969">
    <property type="entry name" value="CarboxyPept-like_regulatory"/>
</dbReference>
<sequence length="524" mass="61300">MIPITTKHILIVILIYFTISVNLFGQSTVYIQGKVFDSKTQLPIPFSFITLNQNKLGIIANEEGDFKININPKFLSDTLKISCIGYDQKLIKYSELSAKNVNNFYLNPAVIQLKEVQISGLNNKNNTRNNSNRYKKINAKKLIKKAIENIPNNYAITPFSHVSYYRDYQKKDKEYLNLNEAIIHTYDNGFTTDDVLNDFRLLNYKTDSSFVRNNLFLLYDTIDAPNYENPNKFIPNAYLPNQGGNELFILLAHDPIRNYKSNSFSFINVFSKNFLENHNFSKIEPVYNNDLLLFKIKFTTKPYIERGLVTASGEIFIQPKDYSIHKISYTCLNSTTNKEIFNFKIEYGYTQQTHSTMRLKYLSFNNLFNVIDEKDSLYFKILKREVHNSYVEFKMNKLVDENSVNNKDFYVFLGDGNRLKTESILVKDSTVVINFNNKKNYIEIECSINTSNFKDIDGNRINQKKLLEYYQYRELFVQEYNDKIQFKDSCYLGNNPLFNSCISKFSGENNYWMNTPVGIKDEKD</sequence>
<keyword evidence="1" id="KW-0812">Transmembrane</keyword>